<dbReference type="RefSeq" id="WP_125320667.1">
    <property type="nucleotide sequence ID" value="NZ_AP024889.1"/>
</dbReference>
<evidence type="ECO:0000313" key="4">
    <source>
        <dbReference type="EMBL" id="RSD31626.1"/>
    </source>
</evidence>
<evidence type="ECO:0000256" key="1">
    <source>
        <dbReference type="SAM" id="MobiDB-lite"/>
    </source>
</evidence>
<evidence type="ECO:0000256" key="2">
    <source>
        <dbReference type="SAM" id="SignalP"/>
    </source>
</evidence>
<dbReference type="AlphaFoldDB" id="A0A3R9E0P0"/>
<dbReference type="Gene3D" id="3.90.210.10">
    <property type="entry name" value="Heat-Labile Enterotoxin, subunit A"/>
    <property type="match status" value="1"/>
</dbReference>
<organism evidence="4 5">
    <name type="scientific">Vibrio pectenicida</name>
    <dbReference type="NCBI Taxonomy" id="62763"/>
    <lineage>
        <taxon>Bacteria</taxon>
        <taxon>Pseudomonadati</taxon>
        <taxon>Pseudomonadota</taxon>
        <taxon>Gammaproteobacteria</taxon>
        <taxon>Vibrionales</taxon>
        <taxon>Vibrionaceae</taxon>
        <taxon>Vibrio</taxon>
    </lineage>
</organism>
<feature type="chain" id="PRO_5018648331" evidence="2">
    <location>
        <begin position="25"/>
        <end position="852"/>
    </location>
</feature>
<dbReference type="OrthoDB" id="5653126at2"/>
<feature type="region of interest" description="Disordered" evidence="1">
    <location>
        <begin position="563"/>
        <end position="588"/>
    </location>
</feature>
<gene>
    <name evidence="4" type="ORF">EJA03_07720</name>
</gene>
<proteinExistence type="predicted"/>
<keyword evidence="2" id="KW-0732">Signal</keyword>
<comment type="caution">
    <text evidence="4">The sequence shown here is derived from an EMBL/GenBank/DDBJ whole genome shotgun (WGS) entry which is preliminary data.</text>
</comment>
<protein>
    <submittedName>
        <fullName evidence="4">Cytotoxic necrotizing factor</fullName>
    </submittedName>
</protein>
<dbReference type="Pfam" id="PF20178">
    <property type="entry name" value="ToxA_N"/>
    <property type="match status" value="1"/>
</dbReference>
<feature type="signal peptide" evidence="2">
    <location>
        <begin position="1"/>
        <end position="24"/>
    </location>
</feature>
<name>A0A3R9E0P0_9VIBR</name>
<sequence length="852" mass="95565">MHKKLIATLAVSMAFTLPNTMVFANENSIERRNVTSDLLQPFDKAWQLHFAKDYANITQSIPDPLLVTSQKVKQALAKHGYHNIDPDAVFYHRFDGAQSSHRTYNGWAHYEHPKQTYTVTQAVMLNAFSQYRDTFPDTINVDTGIYTQDASGQAFDERNEVRLLSSKLWDIAYYDLDIQGSYTQALKTFWANNTTRYTQLMRDSYAFSAYKQYQHGLLDQAQYQLAISLLNPTKIRDVDVYRFDVYGYDSTDILLIEAKNGQGGLMYIPGATQAFFAYRSERQLKKHLFKSLKSSAARKDMEKHFSLYLRQNGSSYSGVDVAINGFATGSWSEGYMMMKRHPVHGNVFARMTEQMKARLVSDGDTMIKSNQEAQRDYILSVAYSVMTLLPVVDVIAPEVGIPLNIALSTSQFGLSIDKAIFGDTLKERLEGTKMSSINAAIIGATTILPALAQYGRSLAQATEIATEALPNTIVMNPGFPAQQLNDFTSMPKIVVHPQTGEELLGVRITNKSRGALLRSDGFSYYREVDPASGRLLEGKRVVRTVNPETGDIQFLENLGLRGGGDDLSNEVTPDVDVASSNGSERSDLPELLLPEDLPERPGIGGSGYADMGGRNDDALRDFYELESKVDPQAYLTDVNKLHEVNVAAQREIRNLPFYQTYDTELKGALVYRGDTRLPDEIFHSGFNRKIERIEYTQLAHHTRGIRGVISTTTDQGIAVNYALHNQRGYVYAIELNHGGKSVDTLLRDKSLSEVATLNIPPEDIMFAMGPFTGAETSYSTLLEDQQLRTAELLINPHATALPEVAQRAFEQMKATLKYPLSPEMSFRERYASRKDLFWHQDEAHLASSDTVH</sequence>
<evidence type="ECO:0000313" key="5">
    <source>
        <dbReference type="Proteomes" id="UP000269041"/>
    </source>
</evidence>
<keyword evidence="5" id="KW-1185">Reference proteome</keyword>
<evidence type="ECO:0000259" key="3">
    <source>
        <dbReference type="Pfam" id="PF20178"/>
    </source>
</evidence>
<dbReference type="SUPFAM" id="SSF56399">
    <property type="entry name" value="ADP-ribosylation"/>
    <property type="match status" value="1"/>
</dbReference>
<reference evidence="4 5" key="1">
    <citation type="submission" date="2018-12" db="EMBL/GenBank/DDBJ databases">
        <title>Genomic taxonomy of the Vibrionaceae family.</title>
        <authorList>
            <person name="Gomez-Gil B."/>
            <person name="Enciso-Ibarra K."/>
        </authorList>
    </citation>
    <scope>NUCLEOTIDE SEQUENCE [LARGE SCALE GENOMIC DNA]</scope>
    <source>
        <strain evidence="4 5">CAIM 594</strain>
    </source>
</reference>
<dbReference type="InterPro" id="IPR046673">
    <property type="entry name" value="ToxA_N"/>
</dbReference>
<feature type="domain" description="Dermonecrotic toxin N-terminal" evidence="3">
    <location>
        <begin position="59"/>
        <end position="308"/>
    </location>
</feature>
<dbReference type="EMBL" id="RSFA01000026">
    <property type="protein sequence ID" value="RSD31626.1"/>
    <property type="molecule type" value="Genomic_DNA"/>
</dbReference>
<dbReference type="Proteomes" id="UP000269041">
    <property type="component" value="Unassembled WGS sequence"/>
</dbReference>
<accession>A0A3R9E0P0</accession>